<comment type="caution">
    <text evidence="1">The sequence shown here is derived from an EMBL/GenBank/DDBJ whole genome shotgun (WGS) entry which is preliminary data.</text>
</comment>
<name>A0A4C1Y7Q9_EUMVA</name>
<protein>
    <submittedName>
        <fullName evidence="1">Uncharacterized protein</fullName>
    </submittedName>
</protein>
<evidence type="ECO:0000313" key="1">
    <source>
        <dbReference type="EMBL" id="GBP70587.1"/>
    </source>
</evidence>
<evidence type="ECO:0000313" key="2">
    <source>
        <dbReference type="Proteomes" id="UP000299102"/>
    </source>
</evidence>
<dbReference type="Proteomes" id="UP000299102">
    <property type="component" value="Unassembled WGS sequence"/>
</dbReference>
<dbReference type="EMBL" id="BGZK01001079">
    <property type="protein sequence ID" value="GBP70587.1"/>
    <property type="molecule type" value="Genomic_DNA"/>
</dbReference>
<sequence>MTWQADACQYIAPGFNHSLEVCIRAIFSIQIEWFGCRVPDQFDRDRDRNFTFLLEDETPFIAEPPPPPPPFNTTHESLSLCEPRRVGFYCRERSKNRMIKRMGLTLAIEMSQTRLPLLWQAALFVTWIRPWSRAAEIPVEWCSAHPHTFSTALIPYAIASLSATDFTAGNIRALYCTLR</sequence>
<organism evidence="1 2">
    <name type="scientific">Eumeta variegata</name>
    <name type="common">Bagworm moth</name>
    <name type="synonym">Eumeta japonica</name>
    <dbReference type="NCBI Taxonomy" id="151549"/>
    <lineage>
        <taxon>Eukaryota</taxon>
        <taxon>Metazoa</taxon>
        <taxon>Ecdysozoa</taxon>
        <taxon>Arthropoda</taxon>
        <taxon>Hexapoda</taxon>
        <taxon>Insecta</taxon>
        <taxon>Pterygota</taxon>
        <taxon>Neoptera</taxon>
        <taxon>Endopterygota</taxon>
        <taxon>Lepidoptera</taxon>
        <taxon>Glossata</taxon>
        <taxon>Ditrysia</taxon>
        <taxon>Tineoidea</taxon>
        <taxon>Psychidae</taxon>
        <taxon>Oiketicinae</taxon>
        <taxon>Eumeta</taxon>
    </lineage>
</organism>
<gene>
    <name evidence="1" type="ORF">EVAR_54397_1</name>
</gene>
<accession>A0A4C1Y7Q9</accession>
<dbReference type="AlphaFoldDB" id="A0A4C1Y7Q9"/>
<reference evidence="1 2" key="1">
    <citation type="journal article" date="2019" name="Commun. Biol.">
        <title>The bagworm genome reveals a unique fibroin gene that provides high tensile strength.</title>
        <authorList>
            <person name="Kono N."/>
            <person name="Nakamura H."/>
            <person name="Ohtoshi R."/>
            <person name="Tomita M."/>
            <person name="Numata K."/>
            <person name="Arakawa K."/>
        </authorList>
    </citation>
    <scope>NUCLEOTIDE SEQUENCE [LARGE SCALE GENOMIC DNA]</scope>
</reference>
<keyword evidence="2" id="KW-1185">Reference proteome</keyword>
<proteinExistence type="predicted"/>